<keyword evidence="6" id="KW-1185">Reference proteome</keyword>
<feature type="region of interest" description="Disordered" evidence="2">
    <location>
        <begin position="275"/>
        <end position="324"/>
    </location>
</feature>
<feature type="domain" description="CS" evidence="4">
    <location>
        <begin position="185"/>
        <end position="276"/>
    </location>
</feature>
<evidence type="ECO:0000259" key="3">
    <source>
        <dbReference type="PROSITE" id="PS51048"/>
    </source>
</evidence>
<accession>A0A3N4LMN7</accession>
<dbReference type="InterPro" id="IPR007699">
    <property type="entry name" value="SGS_dom"/>
</dbReference>
<gene>
    <name evidence="5" type="ORF">L211DRAFT_810082</name>
</gene>
<dbReference type="OrthoDB" id="1898560at2759"/>
<dbReference type="InterPro" id="IPR044563">
    <property type="entry name" value="Sgt1-like"/>
</dbReference>
<dbReference type="PANTHER" id="PTHR45862">
    <property type="entry name" value="PROTEIN SGT1 HOMOLOG"/>
    <property type="match status" value="1"/>
</dbReference>
<dbReference type="InterPro" id="IPR008978">
    <property type="entry name" value="HSP20-like_chaperone"/>
</dbReference>
<dbReference type="CDD" id="cd06466">
    <property type="entry name" value="p23_CS_SGT1_like"/>
    <property type="match status" value="1"/>
</dbReference>
<evidence type="ECO:0000313" key="5">
    <source>
        <dbReference type="EMBL" id="RPB22769.1"/>
    </source>
</evidence>
<proteinExistence type="inferred from homology"/>
<dbReference type="EMBL" id="ML121549">
    <property type="protein sequence ID" value="RPB22769.1"/>
    <property type="molecule type" value="Genomic_DNA"/>
</dbReference>
<feature type="compositionally biased region" description="Basic and acidic residues" evidence="2">
    <location>
        <begin position="275"/>
        <end position="287"/>
    </location>
</feature>
<dbReference type="InterPro" id="IPR011990">
    <property type="entry name" value="TPR-like_helical_dom_sf"/>
</dbReference>
<evidence type="ECO:0000313" key="6">
    <source>
        <dbReference type="Proteomes" id="UP000267821"/>
    </source>
</evidence>
<dbReference type="SUPFAM" id="SSF49764">
    <property type="entry name" value="HSP20-like chaperones"/>
    <property type="match status" value="1"/>
</dbReference>
<dbReference type="Proteomes" id="UP000267821">
    <property type="component" value="Unassembled WGS sequence"/>
</dbReference>
<dbReference type="InParanoid" id="A0A3N4LMN7"/>
<protein>
    <submittedName>
        <fullName evidence="5">SGS-domain-containing protein</fullName>
    </submittedName>
</protein>
<evidence type="ECO:0000259" key="4">
    <source>
        <dbReference type="PROSITE" id="PS51203"/>
    </source>
</evidence>
<evidence type="ECO:0000256" key="2">
    <source>
        <dbReference type="SAM" id="MobiDB-lite"/>
    </source>
</evidence>
<feature type="compositionally biased region" description="Polar residues" evidence="2">
    <location>
        <begin position="288"/>
        <end position="318"/>
    </location>
</feature>
<name>A0A3N4LMN7_9PEZI</name>
<dbReference type="FunCoup" id="A0A3N4LMN7">
    <property type="interactions" value="1028"/>
</dbReference>
<dbReference type="AlphaFoldDB" id="A0A3N4LMN7"/>
<dbReference type="PROSITE" id="PS51048">
    <property type="entry name" value="SGS"/>
    <property type="match status" value="1"/>
</dbReference>
<feature type="region of interest" description="Disordered" evidence="2">
    <location>
        <begin position="151"/>
        <end position="183"/>
    </location>
</feature>
<dbReference type="SUPFAM" id="SSF48452">
    <property type="entry name" value="TPR-like"/>
    <property type="match status" value="1"/>
</dbReference>
<feature type="compositionally biased region" description="Low complexity" evidence="2">
    <location>
        <begin position="152"/>
        <end position="161"/>
    </location>
</feature>
<sequence length="409" mass="45260">MATIASQASEALNRADYRTAISLYTQALANLPTAVDYYIKRSTAYQRSAKYKEALNDAETAVALAHQRGKRELIGQAQLRRGISCYLLEQYGDAAFCFGLGKKFLDQKEKSVDMWISKVELVLRDTAKVPEDDFRREVTIKEIPDVKIPTDAPAAAPQAVVQEEKQESKPATTPVPSPKGVVTPRDKIRHEWYQTNTHVVFTLYVKGVPKESSSIEIEDQAISINFPLPNSSDFQYNLDPLFAPIDPTTSTFTILSTKIELKLTKKKPGEKWKTLEGIPLDKGKGRETSSASTFDVPTTPDVHTSPSSVGPTYPTSSRKGPKNWDKVADELAKPDGTTGEGADQDEEGDPVNFFFKKLYKDADPDTKRAMMKSYIESNGTALSTNWAEVGKGKVETSPPEGLVAKKWDE</sequence>
<dbReference type="Pfam" id="PF05002">
    <property type="entry name" value="SGS"/>
    <property type="match status" value="1"/>
</dbReference>
<comment type="similarity">
    <text evidence="1">Belongs to the SGT1 family.</text>
</comment>
<dbReference type="Gene3D" id="2.60.40.790">
    <property type="match status" value="1"/>
</dbReference>
<reference evidence="5 6" key="1">
    <citation type="journal article" date="2018" name="Nat. Ecol. Evol.">
        <title>Pezizomycetes genomes reveal the molecular basis of ectomycorrhizal truffle lifestyle.</title>
        <authorList>
            <person name="Murat C."/>
            <person name="Payen T."/>
            <person name="Noel B."/>
            <person name="Kuo A."/>
            <person name="Morin E."/>
            <person name="Chen J."/>
            <person name="Kohler A."/>
            <person name="Krizsan K."/>
            <person name="Balestrini R."/>
            <person name="Da Silva C."/>
            <person name="Montanini B."/>
            <person name="Hainaut M."/>
            <person name="Levati E."/>
            <person name="Barry K.W."/>
            <person name="Belfiori B."/>
            <person name="Cichocki N."/>
            <person name="Clum A."/>
            <person name="Dockter R.B."/>
            <person name="Fauchery L."/>
            <person name="Guy J."/>
            <person name="Iotti M."/>
            <person name="Le Tacon F."/>
            <person name="Lindquist E.A."/>
            <person name="Lipzen A."/>
            <person name="Malagnac F."/>
            <person name="Mello A."/>
            <person name="Molinier V."/>
            <person name="Miyauchi S."/>
            <person name="Poulain J."/>
            <person name="Riccioni C."/>
            <person name="Rubini A."/>
            <person name="Sitrit Y."/>
            <person name="Splivallo R."/>
            <person name="Traeger S."/>
            <person name="Wang M."/>
            <person name="Zifcakova L."/>
            <person name="Wipf D."/>
            <person name="Zambonelli A."/>
            <person name="Paolocci F."/>
            <person name="Nowrousian M."/>
            <person name="Ottonello S."/>
            <person name="Baldrian P."/>
            <person name="Spatafora J.W."/>
            <person name="Henrissat B."/>
            <person name="Nagy L.G."/>
            <person name="Aury J.M."/>
            <person name="Wincker P."/>
            <person name="Grigoriev I.V."/>
            <person name="Bonfante P."/>
            <person name="Martin F.M."/>
        </authorList>
    </citation>
    <scope>NUCLEOTIDE SEQUENCE [LARGE SCALE GENOMIC DNA]</scope>
    <source>
        <strain evidence="5 6">ATCC MYA-4762</strain>
    </source>
</reference>
<dbReference type="PROSITE" id="PS51203">
    <property type="entry name" value="CS"/>
    <property type="match status" value="1"/>
</dbReference>
<feature type="domain" description="SGS" evidence="3">
    <location>
        <begin position="312"/>
        <end position="409"/>
    </location>
</feature>
<dbReference type="GO" id="GO:0051087">
    <property type="term" value="F:protein-folding chaperone binding"/>
    <property type="evidence" value="ECO:0007669"/>
    <property type="project" value="InterPro"/>
</dbReference>
<organism evidence="5 6">
    <name type="scientific">Terfezia boudieri ATCC MYA-4762</name>
    <dbReference type="NCBI Taxonomy" id="1051890"/>
    <lineage>
        <taxon>Eukaryota</taxon>
        <taxon>Fungi</taxon>
        <taxon>Dikarya</taxon>
        <taxon>Ascomycota</taxon>
        <taxon>Pezizomycotina</taxon>
        <taxon>Pezizomycetes</taxon>
        <taxon>Pezizales</taxon>
        <taxon>Pezizaceae</taxon>
        <taxon>Terfezia</taxon>
    </lineage>
</organism>
<dbReference type="Pfam" id="PF04969">
    <property type="entry name" value="CS"/>
    <property type="match status" value="1"/>
</dbReference>
<dbReference type="STRING" id="1051890.A0A3N4LMN7"/>
<evidence type="ECO:0000256" key="1">
    <source>
        <dbReference type="ARBA" id="ARBA00008509"/>
    </source>
</evidence>
<dbReference type="Gene3D" id="1.25.40.10">
    <property type="entry name" value="Tetratricopeptide repeat domain"/>
    <property type="match status" value="1"/>
</dbReference>
<dbReference type="InterPro" id="IPR007052">
    <property type="entry name" value="CS_dom"/>
</dbReference>